<proteinExistence type="predicted"/>
<dbReference type="EMBL" id="JAYKXP010000059">
    <property type="protein sequence ID" value="KAK7033968.1"/>
    <property type="molecule type" value="Genomic_DNA"/>
</dbReference>
<evidence type="ECO:0000256" key="2">
    <source>
        <dbReference type="SAM" id="Phobius"/>
    </source>
</evidence>
<evidence type="ECO:0000256" key="1">
    <source>
        <dbReference type="SAM" id="MobiDB-lite"/>
    </source>
</evidence>
<dbReference type="Proteomes" id="UP001383192">
    <property type="component" value="Unassembled WGS sequence"/>
</dbReference>
<keyword evidence="2" id="KW-0812">Transmembrane</keyword>
<sequence length="1168" mass="129465">MSDTPANFGNTLSDGIQDISALLPLLGTEQVEGHVGSALEKGYLYAAASNLSLFGSLGAAKAAFATLMGTITHRRFYGGKWLDDAGFGTAGSVTSMVTVDKDTGLYGAEVKLRKLLEEQHVDDPNLVSGFEWSGWRRAKGGYDAGAAIEQWNRRGLRDGGYTISWYLSCIFNDILFCDVSELRSDMKGLYSRTGFQIRCAYKVALEPLISWNGLLISTSMLCAILGITPYIYLASGDWSRPLSWTYPALRSFGSFICAVCTQLALQLRIHRITNTSLEWMKANHKDGVIEGTHGRKVEPLERRIREYLSPLSVEDAQEKLPVDVRKRLESLLAIDRTLVIYQLLIAAGMMMIVVGYVGCFSIVKNSDAQAGPYVWFAMEAFLSLLRMVLWGLNPAWDESTGLTMTLKLHESNDPYYPLITSPYDSTELGFAEKSSSPKPFTVFSEGEFFAAATSWIGPIQRLGANTVTLYYALLPFAHPDEVAAEFRYGHIAAMRKDLCITALLTDSSSFTFLCAGSTDPVAVFSSKLEMIPGPPAYCQVSLQDQIKQENAGFLQSQLFREVQVHAQELRSRLFRTEEKQNDLLLVWNLSVTPRNQEPRASTSLILASPELSDHDNKYLNLARLWNSVPQYLESQQCARRNTVAEATNGTLGLRGADPIVLETEIINIIECAILEVYLWERESTFVDRRRSKDDKLASQLRPECLRAMNTRIIAQKDKAVLRYEEHGWKEANESESKLLITELIKAWDHLHDVLRSLRSYVNIDDLGRRIQTICASIAQIGMESAGTPSSTTPIPNRFMELVPRTVSVVFDAEAHWGGDEPRGERLSHLWLLLAVTTVEPLMPCNRWSPYISFAQDSTISSLALTYTPDIQNVCALQVEGDALQRQYLQRAPHTQQNSSQQTQLTTLIFDSYPGSSSIETALTNHISKHPNILCLAGMWCHRPGEVCEMPYCKAIFANQEMWKNSMGVGSDFAYRVGFEAHGMVIAARGDYILLAGTGRSLVFFYAPSLGELTVTLTVTLSGVPNRYPGRIELKGTLNSDSGGTRVTRTQAFPAFKDGGEPESVVFAFPDVQKGSGEIVIQESTAENVWQIHGLVGVQWKSMHKVGHWEGSDRECADASEGNATEGFVEVGHVIQHGGTETETRAAVEAGSRQSERGSVEALNVEQTE</sequence>
<feature type="transmembrane region" description="Helical" evidence="2">
    <location>
        <begin position="43"/>
        <end position="67"/>
    </location>
</feature>
<feature type="transmembrane region" description="Helical" evidence="2">
    <location>
        <begin position="338"/>
        <end position="358"/>
    </location>
</feature>
<keyword evidence="2" id="KW-1133">Transmembrane helix</keyword>
<protein>
    <submittedName>
        <fullName evidence="3">Uncharacterized protein</fullName>
    </submittedName>
</protein>
<evidence type="ECO:0000313" key="4">
    <source>
        <dbReference type="Proteomes" id="UP001383192"/>
    </source>
</evidence>
<reference evidence="3 4" key="1">
    <citation type="submission" date="2024-01" db="EMBL/GenBank/DDBJ databases">
        <title>A draft genome for a cacao thread blight-causing isolate of Paramarasmius palmivorus.</title>
        <authorList>
            <person name="Baruah I.K."/>
            <person name="Bukari Y."/>
            <person name="Amoako-Attah I."/>
            <person name="Meinhardt L.W."/>
            <person name="Bailey B.A."/>
            <person name="Cohen S.P."/>
        </authorList>
    </citation>
    <scope>NUCLEOTIDE SEQUENCE [LARGE SCALE GENOMIC DNA]</scope>
    <source>
        <strain evidence="3 4">GH-12</strain>
    </source>
</reference>
<feature type="transmembrane region" description="Helical" evidence="2">
    <location>
        <begin position="208"/>
        <end position="232"/>
    </location>
</feature>
<dbReference type="AlphaFoldDB" id="A0AAW0C4M4"/>
<accession>A0AAW0C4M4</accession>
<gene>
    <name evidence="3" type="ORF">VNI00_012595</name>
</gene>
<feature type="region of interest" description="Disordered" evidence="1">
    <location>
        <begin position="1138"/>
        <end position="1168"/>
    </location>
</feature>
<keyword evidence="2" id="KW-0472">Membrane</keyword>
<name>A0AAW0C4M4_9AGAR</name>
<keyword evidence="4" id="KW-1185">Reference proteome</keyword>
<evidence type="ECO:0000313" key="3">
    <source>
        <dbReference type="EMBL" id="KAK7033968.1"/>
    </source>
</evidence>
<organism evidence="3 4">
    <name type="scientific">Paramarasmius palmivorus</name>
    <dbReference type="NCBI Taxonomy" id="297713"/>
    <lineage>
        <taxon>Eukaryota</taxon>
        <taxon>Fungi</taxon>
        <taxon>Dikarya</taxon>
        <taxon>Basidiomycota</taxon>
        <taxon>Agaricomycotina</taxon>
        <taxon>Agaricomycetes</taxon>
        <taxon>Agaricomycetidae</taxon>
        <taxon>Agaricales</taxon>
        <taxon>Marasmiineae</taxon>
        <taxon>Marasmiaceae</taxon>
        <taxon>Paramarasmius</taxon>
    </lineage>
</organism>
<comment type="caution">
    <text evidence="3">The sequence shown here is derived from an EMBL/GenBank/DDBJ whole genome shotgun (WGS) entry which is preliminary data.</text>
</comment>